<keyword evidence="2" id="KW-1185">Reference proteome</keyword>
<reference evidence="2" key="1">
    <citation type="journal article" date="2019" name="Int. J. Syst. Evol. Microbiol.">
        <title>The Global Catalogue of Microorganisms (GCM) 10K type strain sequencing project: providing services to taxonomists for standard genome sequencing and annotation.</title>
        <authorList>
            <consortium name="The Broad Institute Genomics Platform"/>
            <consortium name="The Broad Institute Genome Sequencing Center for Infectious Disease"/>
            <person name="Wu L."/>
            <person name="Ma J."/>
        </authorList>
    </citation>
    <scope>NUCLEOTIDE SEQUENCE [LARGE SCALE GENOMIC DNA]</scope>
    <source>
        <strain evidence="2">JCM 17214</strain>
    </source>
</reference>
<sequence>MPTYNIHGGGQVTASTDLGLVQALREDAQPWLPSVSIEDYMEGMAHRSKIYDGTDVRTDTIAHFIADLLAGGFLTPVS</sequence>
<dbReference type="RefSeq" id="WP_345117734.1">
    <property type="nucleotide sequence ID" value="NZ_BAABDH010000112.1"/>
</dbReference>
<comment type="caution">
    <text evidence="1">The sequence shown here is derived from an EMBL/GenBank/DDBJ whole genome shotgun (WGS) entry which is preliminary data.</text>
</comment>
<gene>
    <name evidence="1" type="ORF">GCM10022406_39710</name>
</gene>
<evidence type="ECO:0000313" key="1">
    <source>
        <dbReference type="EMBL" id="GAA3954096.1"/>
    </source>
</evidence>
<evidence type="ECO:0000313" key="2">
    <source>
        <dbReference type="Proteomes" id="UP001499909"/>
    </source>
</evidence>
<dbReference type="Proteomes" id="UP001499909">
    <property type="component" value="Unassembled WGS sequence"/>
</dbReference>
<protein>
    <submittedName>
        <fullName evidence="1">Uncharacterized protein</fullName>
    </submittedName>
</protein>
<proteinExistence type="predicted"/>
<dbReference type="EMBL" id="BAABDH010000112">
    <property type="protein sequence ID" value="GAA3954096.1"/>
    <property type="molecule type" value="Genomic_DNA"/>
</dbReference>
<organism evidence="1 2">
    <name type="scientific">Hymenobacter algoricola</name>
    <dbReference type="NCBI Taxonomy" id="486267"/>
    <lineage>
        <taxon>Bacteria</taxon>
        <taxon>Pseudomonadati</taxon>
        <taxon>Bacteroidota</taxon>
        <taxon>Cytophagia</taxon>
        <taxon>Cytophagales</taxon>
        <taxon>Hymenobacteraceae</taxon>
        <taxon>Hymenobacter</taxon>
    </lineage>
</organism>
<accession>A0ABP7NVN7</accession>
<name>A0ABP7NVN7_9BACT</name>